<feature type="compositionally biased region" description="Low complexity" evidence="2">
    <location>
        <begin position="356"/>
        <end position="371"/>
    </location>
</feature>
<evidence type="ECO:0000313" key="5">
    <source>
        <dbReference type="Proteomes" id="UP000799324"/>
    </source>
</evidence>
<dbReference type="Pfam" id="PF08265">
    <property type="entry name" value="YL1_C"/>
    <property type="match status" value="1"/>
</dbReference>
<evidence type="ECO:0000313" key="4">
    <source>
        <dbReference type="EMBL" id="KAF2653225.1"/>
    </source>
</evidence>
<feature type="compositionally biased region" description="Polar residues" evidence="2">
    <location>
        <begin position="328"/>
        <end position="339"/>
    </location>
</feature>
<feature type="region of interest" description="Disordered" evidence="2">
    <location>
        <begin position="510"/>
        <end position="534"/>
    </location>
</feature>
<evidence type="ECO:0000256" key="2">
    <source>
        <dbReference type="SAM" id="MobiDB-lite"/>
    </source>
</evidence>
<protein>
    <submittedName>
        <fullName evidence="4">YL1-domain-containing protein</fullName>
    </submittedName>
</protein>
<feature type="non-terminal residue" evidence="4">
    <location>
        <position position="644"/>
    </location>
</feature>
<dbReference type="PANTHER" id="PTHR13275:SF4">
    <property type="entry name" value="VACUOLAR PROTEIN SORTING-ASSOCIATED PROTEIN 72 HOMOLOG"/>
    <property type="match status" value="1"/>
</dbReference>
<dbReference type="AlphaFoldDB" id="A0A6A6SZS7"/>
<dbReference type="PANTHER" id="PTHR13275">
    <property type="entry name" value="YL-1 PROTEIN TRANSCRIPTION FACTOR-LIKE 1"/>
    <property type="match status" value="1"/>
</dbReference>
<feature type="compositionally biased region" description="Pro residues" evidence="2">
    <location>
        <begin position="449"/>
        <end position="460"/>
    </location>
</feature>
<evidence type="ECO:0000256" key="1">
    <source>
        <dbReference type="ARBA" id="ARBA00006832"/>
    </source>
</evidence>
<dbReference type="InterPro" id="IPR013272">
    <property type="entry name" value="Vps72/YL1_C"/>
</dbReference>
<reference evidence="4" key="1">
    <citation type="journal article" date="2020" name="Stud. Mycol.">
        <title>101 Dothideomycetes genomes: a test case for predicting lifestyles and emergence of pathogens.</title>
        <authorList>
            <person name="Haridas S."/>
            <person name="Albert R."/>
            <person name="Binder M."/>
            <person name="Bloem J."/>
            <person name="Labutti K."/>
            <person name="Salamov A."/>
            <person name="Andreopoulos B."/>
            <person name="Baker S."/>
            <person name="Barry K."/>
            <person name="Bills G."/>
            <person name="Bluhm B."/>
            <person name="Cannon C."/>
            <person name="Castanera R."/>
            <person name="Culley D."/>
            <person name="Daum C."/>
            <person name="Ezra D."/>
            <person name="Gonzalez J."/>
            <person name="Henrissat B."/>
            <person name="Kuo A."/>
            <person name="Liang C."/>
            <person name="Lipzen A."/>
            <person name="Lutzoni F."/>
            <person name="Magnuson J."/>
            <person name="Mondo S."/>
            <person name="Nolan M."/>
            <person name="Ohm R."/>
            <person name="Pangilinan J."/>
            <person name="Park H.-J."/>
            <person name="Ramirez L."/>
            <person name="Alfaro M."/>
            <person name="Sun H."/>
            <person name="Tritt A."/>
            <person name="Yoshinaga Y."/>
            <person name="Zwiers L.-H."/>
            <person name="Turgeon B."/>
            <person name="Goodwin S."/>
            <person name="Spatafora J."/>
            <person name="Crous P."/>
            <person name="Grigoriev I."/>
        </authorList>
    </citation>
    <scope>NUCLEOTIDE SEQUENCE</scope>
    <source>
        <strain evidence="4">CBS 122681</strain>
    </source>
</reference>
<feature type="compositionally biased region" description="Basic and acidic residues" evidence="2">
    <location>
        <begin position="1"/>
        <end position="21"/>
    </location>
</feature>
<feature type="region of interest" description="Disordered" evidence="2">
    <location>
        <begin position="306"/>
        <end position="470"/>
    </location>
</feature>
<feature type="compositionally biased region" description="Basic and acidic residues" evidence="2">
    <location>
        <begin position="191"/>
        <end position="208"/>
    </location>
</feature>
<dbReference type="SMART" id="SM00993">
    <property type="entry name" value="YL1_C"/>
    <property type="match status" value="1"/>
</dbReference>
<dbReference type="InterPro" id="IPR046757">
    <property type="entry name" value="YL1_N"/>
</dbReference>
<dbReference type="Proteomes" id="UP000799324">
    <property type="component" value="Unassembled WGS sequence"/>
</dbReference>
<gene>
    <name evidence="4" type="ORF">K491DRAFT_551577</name>
</gene>
<feature type="compositionally biased region" description="Polar residues" evidence="2">
    <location>
        <begin position="400"/>
        <end position="420"/>
    </location>
</feature>
<feature type="compositionally biased region" description="Polar residues" evidence="2">
    <location>
        <begin position="428"/>
        <end position="444"/>
    </location>
</feature>
<keyword evidence="5" id="KW-1185">Reference proteome</keyword>
<feature type="region of interest" description="Disordered" evidence="2">
    <location>
        <begin position="1"/>
        <end position="208"/>
    </location>
</feature>
<feature type="compositionally biased region" description="Basic and acidic residues" evidence="2">
    <location>
        <begin position="111"/>
        <end position="121"/>
    </location>
</feature>
<feature type="compositionally biased region" description="Polar residues" evidence="2">
    <location>
        <begin position="180"/>
        <end position="190"/>
    </location>
</feature>
<accession>A0A6A6SZS7</accession>
<feature type="compositionally biased region" description="Acidic residues" evidence="2">
    <location>
        <begin position="62"/>
        <end position="110"/>
    </location>
</feature>
<feature type="compositionally biased region" description="Polar residues" evidence="2">
    <location>
        <begin position="346"/>
        <end position="355"/>
    </location>
</feature>
<comment type="similarity">
    <text evidence="1">Belongs to the VPS72/YL1 family.</text>
</comment>
<evidence type="ECO:0000259" key="3">
    <source>
        <dbReference type="SMART" id="SM00993"/>
    </source>
</evidence>
<feature type="compositionally biased region" description="Polar residues" evidence="2">
    <location>
        <begin position="517"/>
        <end position="533"/>
    </location>
</feature>
<sequence length="644" mass="70950">MSLDPPDRMDVDEPPHSDRDAQASASDEESEPEAPTDLMVVSRARRSNAGNRMSTLLAKSAEEEEWGEEWEEAPNEEEFLGDEANDQDDFNLDSSSSEEGDDEGADDDAGEKELRKAERQERIKKRKPATNPFTARLAAAARKRVKLDVPTSDTQPGPAPRPKKKSERASWIPTPEEGPTRTSSRKQTVANKEHTLAKLKEKDRRRDDTLAMMKAAEARKAKDEPKAMSQAERLAEAARVERVNSKSLHRWEVAEEQRAAERQAQIDALKNRQIEGPFVRWYSGPTIRVDNQVKYTGKGCPTVAELEAKYNKDPPPVSRPAAHESDTVVVSSFSQSEQPVQKADAPSQSTVSQNFPQYSASQTSPTSPQQPSERHVGTAYPGSVMFVPPQNPDSFLSGIEQYTTDQQKAALQDQSSHTTPQPQPSVRPQPASTPDQTPQYTHPQIDQLPPNPFSQPPLSHPHPSLSDPALHTALDPASLLQQFKRPPPAPLPPRKRHIVKLEREVITMHSFPHLDPATSTTQPSSRARTSTSLSKEKDRAALIQLCIALFAWTHADAASFVAQSLNPPKTKRELKAEIMGVKKERCAITNQVARYRDPGTGIAYRDRKAFAVLRGIVEGGFVWSGALGCYVGGRAKGQGQGGAG</sequence>
<dbReference type="EMBL" id="MU004385">
    <property type="protein sequence ID" value="KAF2653225.1"/>
    <property type="molecule type" value="Genomic_DNA"/>
</dbReference>
<dbReference type="Pfam" id="PF05764">
    <property type="entry name" value="YL1"/>
    <property type="match status" value="1"/>
</dbReference>
<feature type="domain" description="Vps72/YL1 C-terminal" evidence="3">
    <location>
        <begin position="584"/>
        <end position="613"/>
    </location>
</feature>
<organism evidence="4 5">
    <name type="scientific">Lophiostoma macrostomum CBS 122681</name>
    <dbReference type="NCBI Taxonomy" id="1314788"/>
    <lineage>
        <taxon>Eukaryota</taxon>
        <taxon>Fungi</taxon>
        <taxon>Dikarya</taxon>
        <taxon>Ascomycota</taxon>
        <taxon>Pezizomycotina</taxon>
        <taxon>Dothideomycetes</taxon>
        <taxon>Pleosporomycetidae</taxon>
        <taxon>Pleosporales</taxon>
        <taxon>Lophiostomataceae</taxon>
        <taxon>Lophiostoma</taxon>
    </lineage>
</organism>
<dbReference type="GO" id="GO:0005634">
    <property type="term" value="C:nucleus"/>
    <property type="evidence" value="ECO:0007669"/>
    <property type="project" value="TreeGrafter"/>
</dbReference>
<feature type="compositionally biased region" description="Low complexity" evidence="2">
    <location>
        <begin position="461"/>
        <end position="470"/>
    </location>
</feature>
<name>A0A6A6SZS7_9PLEO</name>
<proteinExistence type="inferred from homology"/>
<dbReference type="OrthoDB" id="3942062at2759"/>